<gene>
    <name evidence="2" type="primary">orf6</name>
</gene>
<name>A0A1W5YR11_9SPHN</name>
<dbReference type="PANTHER" id="PTHR46438">
    <property type="entry name" value="ALPHA/BETA-HYDROLASES SUPERFAMILY PROTEIN"/>
    <property type="match status" value="1"/>
</dbReference>
<sequence>MDIHYHEAGTGEAVIFIHGSGPGASAWSNFQRNLGHFSQGYRAIALDLPNFGKSTKLSVPIDRVWAYYASVVADFMTALGIDKAHLVGNSLGGGISLKVAMDYPDRVGRLVLMGSAGGVPMFSALPSEGMKHLFDYYEAPGPSPEKLRAFLNVMIYDTSELTEELFAERYEASIDPEIVANPLFTRSRMPSIDVLVGNLPKVTHRTLLIWGRDDRTVTFDSSLILLRMLPDARMHVFSQCGHWAQWEKAAEFNVLVSGFLGTSAD</sequence>
<evidence type="ECO:0000313" key="2">
    <source>
        <dbReference type="EMBL" id="ARI47600.1"/>
    </source>
</evidence>
<dbReference type="InterPro" id="IPR000073">
    <property type="entry name" value="AB_hydrolase_1"/>
</dbReference>
<proteinExistence type="predicted"/>
<dbReference type="InterPro" id="IPR029058">
    <property type="entry name" value="AB_hydrolase_fold"/>
</dbReference>
<keyword evidence="2" id="KW-0378">Hydrolase</keyword>
<dbReference type="Pfam" id="PF00561">
    <property type="entry name" value="Abhydrolase_1"/>
    <property type="match status" value="1"/>
</dbReference>
<dbReference type="InterPro" id="IPR000639">
    <property type="entry name" value="Epox_hydrolase-like"/>
</dbReference>
<accession>A0A1W5YR11</accession>
<dbReference type="RefSeq" id="WP_216094903.1">
    <property type="nucleotide sequence ID" value="NZ_MINO01000053.1"/>
</dbReference>
<dbReference type="PANTHER" id="PTHR46438:SF11">
    <property type="entry name" value="LIPASE-RELATED"/>
    <property type="match status" value="1"/>
</dbReference>
<dbReference type="PRINTS" id="PR00111">
    <property type="entry name" value="ABHYDROLASE"/>
</dbReference>
<dbReference type="EMBL" id="KX823577">
    <property type="protein sequence ID" value="ARI47600.1"/>
    <property type="molecule type" value="Genomic_DNA"/>
</dbReference>
<organism evidence="2">
    <name type="scientific">Sphingobium phenoxybenzoativorans</name>
    <dbReference type="NCBI Taxonomy" id="1592790"/>
    <lineage>
        <taxon>Bacteria</taxon>
        <taxon>Pseudomonadati</taxon>
        <taxon>Pseudomonadota</taxon>
        <taxon>Alphaproteobacteria</taxon>
        <taxon>Sphingomonadales</taxon>
        <taxon>Sphingomonadaceae</taxon>
        <taxon>Sphingobium</taxon>
    </lineage>
</organism>
<dbReference type="PRINTS" id="PR00412">
    <property type="entry name" value="EPOXHYDRLASE"/>
</dbReference>
<protein>
    <submittedName>
        <fullName evidence="2">Hydrolase</fullName>
    </submittedName>
</protein>
<feature type="domain" description="AB hydrolase-1" evidence="1">
    <location>
        <begin position="13"/>
        <end position="249"/>
    </location>
</feature>
<dbReference type="AlphaFoldDB" id="A0A1W5YR11"/>
<evidence type="ECO:0000259" key="1">
    <source>
        <dbReference type="Pfam" id="PF00561"/>
    </source>
</evidence>
<dbReference type="Gene3D" id="3.40.50.1820">
    <property type="entry name" value="alpha/beta hydrolase"/>
    <property type="match status" value="1"/>
</dbReference>
<dbReference type="SUPFAM" id="SSF53474">
    <property type="entry name" value="alpha/beta-Hydrolases"/>
    <property type="match status" value="1"/>
</dbReference>
<reference evidence="2" key="1">
    <citation type="journal article" date="2017" name="Appl. Environ. Microbiol.">
        <title>Degradation of diphenyl ether in Sphingobium phenoxybenzoativorans SC_3 is initiated by a novel ring-cleavage dioxygenase.</title>
        <authorList>
            <person name="Cai S."/>
            <person name="Chen L.W."/>
            <person name="Ai Y.C."/>
            <person name="Qiu J.G."/>
            <person name="Wang C.H."/>
            <person name="Shi C."/>
            <person name="He J."/>
            <person name="Cai T.M."/>
        </authorList>
    </citation>
    <scope>NUCLEOTIDE SEQUENCE</scope>
    <source>
        <strain evidence="2">SC_3</strain>
    </source>
</reference>
<dbReference type="GO" id="GO:0016787">
    <property type="term" value="F:hydrolase activity"/>
    <property type="evidence" value="ECO:0007669"/>
    <property type="project" value="UniProtKB-KW"/>
</dbReference>